<dbReference type="Proteomes" id="UP000032303">
    <property type="component" value="Chromosome 1"/>
</dbReference>
<sequence>MSLVSMPFVDSGVDTALHVVAAVVLFGSIAAAVYGFWRIHELPIQKAHKNEHHQLGLITALTWIGFIWHWVWVVAVIIAFVDGEQALRHIRDIWKEKDTQQPSGPTPAVCKSSASESVNMANEEVENA</sequence>
<dbReference type="EMBL" id="CP005973">
    <property type="protein sequence ID" value="AJR06383.1"/>
    <property type="molecule type" value="Genomic_DNA"/>
</dbReference>
<name>A0A0C5WGY4_9GAMM</name>
<organism evidence="3 4">
    <name type="scientific">Photobacterium gaetbulicola Gung47</name>
    <dbReference type="NCBI Taxonomy" id="658445"/>
    <lineage>
        <taxon>Bacteria</taxon>
        <taxon>Pseudomonadati</taxon>
        <taxon>Pseudomonadota</taxon>
        <taxon>Gammaproteobacteria</taxon>
        <taxon>Vibrionales</taxon>
        <taxon>Vibrionaceae</taxon>
        <taxon>Photobacterium</taxon>
    </lineage>
</organism>
<feature type="transmembrane region" description="Helical" evidence="2">
    <location>
        <begin position="57"/>
        <end position="81"/>
    </location>
</feature>
<feature type="region of interest" description="Disordered" evidence="1">
    <location>
        <begin position="98"/>
        <end position="128"/>
    </location>
</feature>
<evidence type="ECO:0000256" key="2">
    <source>
        <dbReference type="SAM" id="Phobius"/>
    </source>
</evidence>
<dbReference type="AlphaFoldDB" id="A0A0C5WGY4"/>
<evidence type="ECO:0000313" key="3">
    <source>
        <dbReference type="EMBL" id="AJR06383.1"/>
    </source>
</evidence>
<keyword evidence="2" id="KW-0812">Transmembrane</keyword>
<dbReference type="HOGENOM" id="CLU_166883_0_0_6"/>
<dbReference type="STRING" id="658445.H744_1c1360"/>
<keyword evidence="2" id="KW-1133">Transmembrane helix</keyword>
<keyword evidence="2" id="KW-0472">Membrane</keyword>
<gene>
    <name evidence="3" type="ORF">H744_1c1360</name>
</gene>
<proteinExistence type="predicted"/>
<evidence type="ECO:0000313" key="4">
    <source>
        <dbReference type="Proteomes" id="UP000032303"/>
    </source>
</evidence>
<accession>A0A0C5WGY4</accession>
<keyword evidence="4" id="KW-1185">Reference proteome</keyword>
<evidence type="ECO:0000256" key="1">
    <source>
        <dbReference type="SAM" id="MobiDB-lite"/>
    </source>
</evidence>
<feature type="transmembrane region" description="Helical" evidence="2">
    <location>
        <begin position="15"/>
        <end position="37"/>
    </location>
</feature>
<protein>
    <submittedName>
        <fullName evidence="3">Major facilitator superfamily permease</fullName>
    </submittedName>
</protein>
<reference evidence="3 4" key="1">
    <citation type="submission" date="2013-05" db="EMBL/GenBank/DDBJ databases">
        <title>Complete genome sequence of the lipase-producing bacterium Photobacterium gaetbulicola Gung47.</title>
        <authorList>
            <person name="Kim Y.-O."/>
        </authorList>
    </citation>
    <scope>NUCLEOTIDE SEQUENCE [LARGE SCALE GENOMIC DNA]</scope>
    <source>
        <strain evidence="3 4">Gung47</strain>
    </source>
</reference>
<dbReference type="PATRIC" id="fig|658445.3.peg.1476"/>
<dbReference type="KEGG" id="pgb:H744_1c1360"/>